<dbReference type="AlphaFoldDB" id="A0A0T5YVZ7"/>
<dbReference type="STRING" id="54398.Ga0074115_10454"/>
<dbReference type="GO" id="GO:0051536">
    <property type="term" value="F:iron-sulfur cluster binding"/>
    <property type="evidence" value="ECO:0007669"/>
    <property type="project" value="UniProtKB-KW"/>
</dbReference>
<dbReference type="RefSeq" id="WP_057955363.1">
    <property type="nucleotide sequence ID" value="NZ_KQ557120.1"/>
</dbReference>
<proteinExistence type="predicted"/>
<evidence type="ECO:0000256" key="2">
    <source>
        <dbReference type="ARBA" id="ARBA00023004"/>
    </source>
</evidence>
<keyword evidence="3" id="KW-0411">Iron-sulfur</keyword>
<reference evidence="7 8" key="1">
    <citation type="submission" date="2015-11" db="EMBL/GenBank/DDBJ databases">
        <title>The genome of Candidatus Endoriftia persephone in Ridgeia piscesae and population structure of the North Eastern Pacific vestimentiferan symbionts.</title>
        <authorList>
            <person name="Perez M."/>
            <person name="Juniper K.S."/>
        </authorList>
    </citation>
    <scope>NUCLEOTIDE SEQUENCE [LARGE SCALE GENOMIC DNA]</scope>
    <source>
        <strain evidence="6">Ind10</strain>
        <strain evidence="5">Ind11</strain>
    </source>
</reference>
<name>A0A0T5YVZ7_9GAMM</name>
<keyword evidence="8" id="KW-1185">Reference proteome</keyword>
<dbReference type="PANTHER" id="PTHR40447">
    <property type="entry name" value="ANAEROBIC SULFITE REDUCTASE SUBUNIT A"/>
    <property type="match status" value="1"/>
</dbReference>
<dbReference type="InterPro" id="IPR017896">
    <property type="entry name" value="4Fe4S_Fe-S-bd"/>
</dbReference>
<evidence type="ECO:0000256" key="1">
    <source>
        <dbReference type="ARBA" id="ARBA00022723"/>
    </source>
</evidence>
<dbReference type="InterPro" id="IPR017900">
    <property type="entry name" value="4Fe4S_Fe_S_CS"/>
</dbReference>
<dbReference type="GO" id="GO:0046872">
    <property type="term" value="F:metal ion binding"/>
    <property type="evidence" value="ECO:0007669"/>
    <property type="project" value="UniProtKB-KW"/>
</dbReference>
<keyword evidence="1" id="KW-0479">Metal-binding</keyword>
<dbReference type="Proteomes" id="UP000051634">
    <property type="component" value="Unassembled WGS sequence"/>
</dbReference>
<dbReference type="EMBL" id="LMXI01000001">
    <property type="protein sequence ID" value="KRT60315.1"/>
    <property type="molecule type" value="Genomic_DNA"/>
</dbReference>
<dbReference type="EMBL" id="LDXT01000092">
    <property type="protein sequence ID" value="KRT54293.1"/>
    <property type="molecule type" value="Genomic_DNA"/>
</dbReference>
<protein>
    <submittedName>
        <fullName evidence="5 6">4Fe-4S dicluster domain</fullName>
    </submittedName>
</protein>
<dbReference type="InterPro" id="IPR009051">
    <property type="entry name" value="Helical_ferredxn"/>
</dbReference>
<dbReference type="Pfam" id="PF17179">
    <property type="entry name" value="Fer4_22"/>
    <property type="match status" value="1"/>
</dbReference>
<evidence type="ECO:0000256" key="3">
    <source>
        <dbReference type="ARBA" id="ARBA00023014"/>
    </source>
</evidence>
<gene>
    <name evidence="5" type="ORF">Ga0074115_10454</name>
    <name evidence="6" type="ORF">Ga0076813_169318</name>
</gene>
<evidence type="ECO:0000313" key="6">
    <source>
        <dbReference type="EMBL" id="KRT60315.1"/>
    </source>
</evidence>
<dbReference type="PATRIC" id="fig|54398.3.peg.915"/>
<comment type="caution">
    <text evidence="5">The sequence shown here is derived from an EMBL/GenBank/DDBJ whole genome shotgun (WGS) entry which is preliminary data.</text>
</comment>
<organism evidence="5 8">
    <name type="scientific">endosymbiont of Ridgeia piscesae</name>
    <dbReference type="NCBI Taxonomy" id="54398"/>
    <lineage>
        <taxon>Bacteria</taxon>
        <taxon>Pseudomonadati</taxon>
        <taxon>Pseudomonadota</taxon>
        <taxon>Gammaproteobacteria</taxon>
        <taxon>sulfur-oxidizing symbionts</taxon>
    </lineage>
</organism>
<evidence type="ECO:0000313" key="7">
    <source>
        <dbReference type="Proteomes" id="UP000051276"/>
    </source>
</evidence>
<accession>A0A0T5YVZ7</accession>
<dbReference type="OrthoDB" id="9795302at2"/>
<dbReference type="SUPFAM" id="SSF46548">
    <property type="entry name" value="alpha-helical ferredoxin"/>
    <property type="match status" value="1"/>
</dbReference>
<dbReference type="PROSITE" id="PS00198">
    <property type="entry name" value="4FE4S_FER_1"/>
    <property type="match status" value="2"/>
</dbReference>
<dbReference type="Proteomes" id="UP000051276">
    <property type="component" value="Unassembled WGS sequence"/>
</dbReference>
<evidence type="ECO:0000313" key="5">
    <source>
        <dbReference type="EMBL" id="KRT54293.1"/>
    </source>
</evidence>
<dbReference type="PROSITE" id="PS51379">
    <property type="entry name" value="4FE4S_FER_2"/>
    <property type="match status" value="2"/>
</dbReference>
<keyword evidence="2" id="KW-0408">Iron</keyword>
<dbReference type="Gene3D" id="1.10.1060.10">
    <property type="entry name" value="Alpha-helical ferredoxin"/>
    <property type="match status" value="1"/>
</dbReference>
<feature type="domain" description="4Fe-4S ferredoxin-type" evidence="4">
    <location>
        <begin position="339"/>
        <end position="367"/>
    </location>
</feature>
<dbReference type="PANTHER" id="PTHR40447:SF1">
    <property type="entry name" value="ANAEROBIC SULFITE REDUCTASE SUBUNIT A"/>
    <property type="match status" value="1"/>
</dbReference>
<evidence type="ECO:0000313" key="8">
    <source>
        <dbReference type="Proteomes" id="UP000051634"/>
    </source>
</evidence>
<feature type="domain" description="4Fe-4S ferredoxin-type" evidence="4">
    <location>
        <begin position="258"/>
        <end position="290"/>
    </location>
</feature>
<evidence type="ECO:0000259" key="4">
    <source>
        <dbReference type="PROSITE" id="PS51379"/>
    </source>
</evidence>
<sequence>MESSVSSSGARRPGFLPRNAFDRLLNAISEAGWQLFGPVVESGVIQFRPISGMAALPTGVVSRQQPGSYRLEQREDQRLFAWNQSPQGLKPLCFAPEECLWQESQGPDGKTQLESGLAEATPIAVIGVRGCDLAALAIQDRHFLSSTAPDPHYKARREALFLVGVDCAESAETCFCTSTGDGPYLNGGFDIGLAELDAGFLTWGGSQRGEALLQSLALPLASDPQLAEMNEATDRAAAAQQRRLPSPVALRRLYDNLAHPDWDQVGERCLSCGNCTAVCPTCFCYSTEYRTALDGTSAVRIRQWDSCFNPAHSSMGRFNVRTTIPQRYRQWLTHKLAGWQDQFGRIGCTGCGRCISWCPVGIDLTREVGLVLGEDDFDV</sequence>